<dbReference type="AlphaFoldDB" id="Q1DB31"/>
<feature type="chain" id="PRO_5004188094" description="DUF2381 family protein" evidence="2">
    <location>
        <begin position="36"/>
        <end position="318"/>
    </location>
</feature>
<dbReference type="InterPro" id="IPR011754">
    <property type="entry name" value="Mxa_paralog_2268"/>
</dbReference>
<dbReference type="STRING" id="246197.MXAN_1897"/>
<accession>Q1DB31</accession>
<feature type="coiled-coil region" evidence="1">
    <location>
        <begin position="147"/>
        <end position="181"/>
    </location>
</feature>
<dbReference type="OrthoDB" id="5522147at2"/>
<dbReference type="KEGG" id="mxa:MXAN_1897"/>
<evidence type="ECO:0000313" key="4">
    <source>
        <dbReference type="Proteomes" id="UP000002402"/>
    </source>
</evidence>
<keyword evidence="2" id="KW-0732">Signal</keyword>
<dbReference type="Proteomes" id="UP000002402">
    <property type="component" value="Chromosome"/>
</dbReference>
<gene>
    <name evidence="3" type="ordered locus">MXAN_1897</name>
</gene>
<dbReference type="NCBIfam" id="TIGR02268">
    <property type="entry name" value="Myxococcus xanthus paralogous family TIGR02268"/>
    <property type="match status" value="1"/>
</dbReference>
<dbReference type="RefSeq" id="WP_011551998.1">
    <property type="nucleotide sequence ID" value="NC_008095.1"/>
</dbReference>
<proteinExistence type="predicted"/>
<keyword evidence="4" id="KW-1185">Reference proteome</keyword>
<keyword evidence="1" id="KW-0175">Coiled coil</keyword>
<dbReference type="HOGENOM" id="CLU_078790_0_0_7"/>
<dbReference type="Pfam" id="PF09544">
    <property type="entry name" value="DUF2381"/>
    <property type="match status" value="1"/>
</dbReference>
<evidence type="ECO:0000313" key="3">
    <source>
        <dbReference type="EMBL" id="ABF90300.1"/>
    </source>
</evidence>
<feature type="signal peptide" evidence="2">
    <location>
        <begin position="1"/>
        <end position="35"/>
    </location>
</feature>
<dbReference type="EnsemblBacteria" id="ABF90300">
    <property type="protein sequence ID" value="ABF90300"/>
    <property type="gene ID" value="MXAN_1897"/>
</dbReference>
<evidence type="ECO:0000256" key="2">
    <source>
        <dbReference type="SAM" id="SignalP"/>
    </source>
</evidence>
<organism evidence="3 4">
    <name type="scientific">Myxococcus xanthus (strain DK1622)</name>
    <dbReference type="NCBI Taxonomy" id="246197"/>
    <lineage>
        <taxon>Bacteria</taxon>
        <taxon>Pseudomonadati</taxon>
        <taxon>Myxococcota</taxon>
        <taxon>Myxococcia</taxon>
        <taxon>Myxococcales</taxon>
        <taxon>Cystobacterineae</taxon>
        <taxon>Myxococcaceae</taxon>
        <taxon>Myxococcus</taxon>
    </lineage>
</organism>
<sequence length="318" mass="34442">MPALGLVTLRSINCVSSTFAGFCSCLLILGGVAHAQSANSAANSVIRRVELVPEDSRTAVEVEVSPGLSTGLYFDSELRRERIDLEGRERFSLVDIGTATLRLVPSDRLSPNERLRLTVHFQDGAVPASATFLLNVHPAKAEPVVEVSRRRRTVESYQQEAREARAEAERLRDELNRLRAERGAPGGLTGLISTQVMARQGVEARDLSSSVVRTPTSALALRNAYSYRSLERVALEVWLEAPPGAQPWTASGASLRGKSGEELTVLQVWQAEPAAPGVLRQVVVEAQGTPASIRGPFTLKLWEANGPRTVTLGNVTFP</sequence>
<dbReference type="EMBL" id="CP000113">
    <property type="protein sequence ID" value="ABF90300.1"/>
    <property type="molecule type" value="Genomic_DNA"/>
</dbReference>
<evidence type="ECO:0008006" key="5">
    <source>
        <dbReference type="Google" id="ProtNLM"/>
    </source>
</evidence>
<evidence type="ECO:0000256" key="1">
    <source>
        <dbReference type="SAM" id="Coils"/>
    </source>
</evidence>
<name>Q1DB31_MYXXD</name>
<reference evidence="3 4" key="1">
    <citation type="journal article" date="2006" name="Proc. Natl. Acad. Sci. U.S.A.">
        <title>Evolution of sensory complexity recorded in a myxobacterial genome.</title>
        <authorList>
            <person name="Goldman B.S."/>
            <person name="Nierman W.C."/>
            <person name="Kaiser D."/>
            <person name="Slater S.C."/>
            <person name="Durkin A.S."/>
            <person name="Eisen J.A."/>
            <person name="Ronning C.M."/>
            <person name="Barbazuk W.B."/>
            <person name="Blanchard M."/>
            <person name="Field C."/>
            <person name="Halling C."/>
            <person name="Hinkle G."/>
            <person name="Iartchuk O."/>
            <person name="Kim H.S."/>
            <person name="Mackenzie C."/>
            <person name="Madupu R."/>
            <person name="Miller N."/>
            <person name="Shvartsbeyn A."/>
            <person name="Sullivan S.A."/>
            <person name="Vaudin M."/>
            <person name="Wiegand R."/>
            <person name="Kaplan H.B."/>
        </authorList>
    </citation>
    <scope>NUCLEOTIDE SEQUENCE [LARGE SCALE GENOMIC DNA]</scope>
    <source>
        <strain evidence="4">DK1622</strain>
    </source>
</reference>
<protein>
    <recommendedName>
        <fullName evidence="5">DUF2381 family protein</fullName>
    </recommendedName>
</protein>
<dbReference type="GeneID" id="41359312"/>